<protein>
    <submittedName>
        <fullName evidence="2">Uncharacterized protein</fullName>
    </submittedName>
</protein>
<keyword evidence="3" id="KW-1185">Reference proteome</keyword>
<dbReference type="RefSeq" id="WP_224197537.1">
    <property type="nucleotide sequence ID" value="NZ_JAIRAU010000059.1"/>
</dbReference>
<organism evidence="2 3">
    <name type="scientific">Nannocystis pusilla</name>
    <dbReference type="NCBI Taxonomy" id="889268"/>
    <lineage>
        <taxon>Bacteria</taxon>
        <taxon>Pseudomonadati</taxon>
        <taxon>Myxococcota</taxon>
        <taxon>Polyangia</taxon>
        <taxon>Nannocystales</taxon>
        <taxon>Nannocystaceae</taxon>
        <taxon>Nannocystis</taxon>
    </lineage>
</organism>
<comment type="caution">
    <text evidence="2">The sequence shown here is derived from an EMBL/GenBank/DDBJ whole genome shotgun (WGS) entry which is preliminary data.</text>
</comment>
<evidence type="ECO:0000256" key="1">
    <source>
        <dbReference type="SAM" id="MobiDB-lite"/>
    </source>
</evidence>
<reference evidence="2" key="1">
    <citation type="submission" date="2021-08" db="EMBL/GenBank/DDBJ databases">
        <authorList>
            <person name="Stevens D.C."/>
        </authorList>
    </citation>
    <scope>NUCLEOTIDE SEQUENCE</scope>
    <source>
        <strain evidence="2">DSM 53165</strain>
    </source>
</reference>
<dbReference type="Proteomes" id="UP001139031">
    <property type="component" value="Unassembled WGS sequence"/>
</dbReference>
<accession>A0ABS7U5X9</accession>
<dbReference type="EMBL" id="JAIRAU010000059">
    <property type="protein sequence ID" value="MBZ5715796.1"/>
    <property type="molecule type" value="Genomic_DNA"/>
</dbReference>
<evidence type="ECO:0000313" key="3">
    <source>
        <dbReference type="Proteomes" id="UP001139031"/>
    </source>
</evidence>
<gene>
    <name evidence="2" type="ORF">K7C98_41755</name>
</gene>
<sequence length="89" mass="9159">MSPQTGSFRLPGSQGEPPVEVEPVELVEVEPVELKSDVDTGSVVEVELVVALEVGALVSFGSVSVQLGDPSATVVDERVVDGRSGNVGL</sequence>
<evidence type="ECO:0000313" key="2">
    <source>
        <dbReference type="EMBL" id="MBZ5715796.1"/>
    </source>
</evidence>
<name>A0ABS7U5X9_9BACT</name>
<proteinExistence type="predicted"/>
<feature type="region of interest" description="Disordered" evidence="1">
    <location>
        <begin position="1"/>
        <end position="21"/>
    </location>
</feature>